<dbReference type="GO" id="GO:0008270">
    <property type="term" value="F:zinc ion binding"/>
    <property type="evidence" value="ECO:0007669"/>
    <property type="project" value="InterPro"/>
</dbReference>
<proteinExistence type="inferred from homology"/>
<feature type="repeat" description="PPR" evidence="3">
    <location>
        <begin position="403"/>
        <end position="437"/>
    </location>
</feature>
<name>A0AAN8Z2L0_9MAGN</name>
<protein>
    <submittedName>
        <fullName evidence="5">DYW domain</fullName>
    </submittedName>
</protein>
<feature type="repeat" description="PPR" evidence="3">
    <location>
        <begin position="201"/>
        <end position="235"/>
    </location>
</feature>
<dbReference type="InterPro" id="IPR046848">
    <property type="entry name" value="E_motif"/>
</dbReference>
<organism evidence="5 6">
    <name type="scientific">Dillenia turbinata</name>
    <dbReference type="NCBI Taxonomy" id="194707"/>
    <lineage>
        <taxon>Eukaryota</taxon>
        <taxon>Viridiplantae</taxon>
        <taxon>Streptophyta</taxon>
        <taxon>Embryophyta</taxon>
        <taxon>Tracheophyta</taxon>
        <taxon>Spermatophyta</taxon>
        <taxon>Magnoliopsida</taxon>
        <taxon>eudicotyledons</taxon>
        <taxon>Gunneridae</taxon>
        <taxon>Pentapetalae</taxon>
        <taxon>Dilleniales</taxon>
        <taxon>Dilleniaceae</taxon>
        <taxon>Dillenia</taxon>
    </lineage>
</organism>
<evidence type="ECO:0000259" key="4">
    <source>
        <dbReference type="Pfam" id="PF14432"/>
    </source>
</evidence>
<feature type="repeat" description="PPR" evidence="3">
    <location>
        <begin position="100"/>
        <end position="134"/>
    </location>
</feature>
<dbReference type="EMBL" id="JBAMMX010000022">
    <property type="protein sequence ID" value="KAK6918423.1"/>
    <property type="molecule type" value="Genomic_DNA"/>
</dbReference>
<evidence type="ECO:0000313" key="5">
    <source>
        <dbReference type="EMBL" id="KAK6918423.1"/>
    </source>
</evidence>
<keyword evidence="2" id="KW-0677">Repeat</keyword>
<dbReference type="Pfam" id="PF01535">
    <property type="entry name" value="PPR"/>
    <property type="match status" value="3"/>
</dbReference>
<dbReference type="Pfam" id="PF13041">
    <property type="entry name" value="PPR_2"/>
    <property type="match status" value="5"/>
</dbReference>
<dbReference type="InterPro" id="IPR046960">
    <property type="entry name" value="PPR_At4g14850-like_plant"/>
</dbReference>
<dbReference type="FunFam" id="1.25.40.10:FF:001093">
    <property type="entry name" value="Pentatricopeptide repeat-containing protein At2g34400"/>
    <property type="match status" value="1"/>
</dbReference>
<dbReference type="PROSITE" id="PS51375">
    <property type="entry name" value="PPR"/>
    <property type="match status" value="7"/>
</dbReference>
<dbReference type="Proteomes" id="UP001370490">
    <property type="component" value="Unassembled WGS sequence"/>
</dbReference>
<evidence type="ECO:0000256" key="1">
    <source>
        <dbReference type="ARBA" id="ARBA00006643"/>
    </source>
</evidence>
<comment type="similarity">
    <text evidence="1">Belongs to the PPR family. PCMP-H subfamily.</text>
</comment>
<accession>A0AAN8Z2L0</accession>
<reference evidence="5 6" key="1">
    <citation type="submission" date="2023-12" db="EMBL/GenBank/DDBJ databases">
        <title>A high-quality genome assembly for Dillenia turbinata (Dilleniales).</title>
        <authorList>
            <person name="Chanderbali A."/>
        </authorList>
    </citation>
    <scope>NUCLEOTIDE SEQUENCE [LARGE SCALE GENOMIC DNA]</scope>
    <source>
        <strain evidence="5">LSX21</strain>
        <tissue evidence="5">Leaf</tissue>
    </source>
</reference>
<dbReference type="AlphaFoldDB" id="A0AAN8Z2L0"/>
<dbReference type="FunFam" id="1.25.40.10:FF:000452">
    <property type="entry name" value="pentatricopeptide repeat-containing protein At2g03880, mitochondrial"/>
    <property type="match status" value="1"/>
</dbReference>
<keyword evidence="6" id="KW-1185">Reference proteome</keyword>
<dbReference type="Pfam" id="PF20431">
    <property type="entry name" value="E_motif"/>
    <property type="match status" value="1"/>
</dbReference>
<dbReference type="InterPro" id="IPR011990">
    <property type="entry name" value="TPR-like_helical_dom_sf"/>
</dbReference>
<feature type="repeat" description="PPR" evidence="3">
    <location>
        <begin position="575"/>
        <end position="605"/>
    </location>
</feature>
<gene>
    <name evidence="5" type="ORF">RJ641_016845</name>
</gene>
<evidence type="ECO:0000256" key="2">
    <source>
        <dbReference type="ARBA" id="ARBA00022737"/>
    </source>
</evidence>
<dbReference type="PANTHER" id="PTHR47926">
    <property type="entry name" value="PENTATRICOPEPTIDE REPEAT-CONTAINING PROTEIN"/>
    <property type="match status" value="1"/>
</dbReference>
<dbReference type="Gene3D" id="1.25.40.10">
    <property type="entry name" value="Tetratricopeptide repeat domain"/>
    <property type="match status" value="6"/>
</dbReference>
<dbReference type="InterPro" id="IPR002885">
    <property type="entry name" value="PPR_rpt"/>
</dbReference>
<dbReference type="Pfam" id="PF14432">
    <property type="entry name" value="DYW_deaminase"/>
    <property type="match status" value="1"/>
</dbReference>
<dbReference type="InterPro" id="IPR032867">
    <property type="entry name" value="DYW_dom"/>
</dbReference>
<feature type="repeat" description="PPR" evidence="3">
    <location>
        <begin position="302"/>
        <end position="336"/>
    </location>
</feature>
<dbReference type="GO" id="GO:0009451">
    <property type="term" value="P:RNA modification"/>
    <property type="evidence" value="ECO:0007669"/>
    <property type="project" value="InterPro"/>
</dbReference>
<dbReference type="GO" id="GO:0003723">
    <property type="term" value="F:RNA binding"/>
    <property type="evidence" value="ECO:0007669"/>
    <property type="project" value="InterPro"/>
</dbReference>
<dbReference type="FunFam" id="1.25.40.10:FF:000353">
    <property type="entry name" value="Pentatricopeptide repeat-containing protein At4g39530"/>
    <property type="match status" value="1"/>
</dbReference>
<dbReference type="NCBIfam" id="TIGR00756">
    <property type="entry name" value="PPR"/>
    <property type="match status" value="9"/>
</dbReference>
<dbReference type="SUPFAM" id="SSF48452">
    <property type="entry name" value="TPR-like"/>
    <property type="match status" value="1"/>
</dbReference>
<evidence type="ECO:0000256" key="3">
    <source>
        <dbReference type="PROSITE-ProRule" id="PRU00708"/>
    </source>
</evidence>
<dbReference type="PANTHER" id="PTHR47926:SF517">
    <property type="entry name" value="TETRATRICOPEPTIDE REPEAT-LIKE SUPERFAMILY PROTEIN"/>
    <property type="match status" value="1"/>
</dbReference>
<dbReference type="FunFam" id="1.25.40.10:FF:000073">
    <property type="entry name" value="Pentatricopeptide repeat-containing protein chloroplastic"/>
    <property type="match status" value="1"/>
</dbReference>
<evidence type="ECO:0000313" key="6">
    <source>
        <dbReference type="Proteomes" id="UP001370490"/>
    </source>
</evidence>
<feature type="repeat" description="PPR" evidence="3">
    <location>
        <begin position="69"/>
        <end position="99"/>
    </location>
</feature>
<feature type="domain" description="DYW" evidence="4">
    <location>
        <begin position="719"/>
        <end position="769"/>
    </location>
</feature>
<comment type="caution">
    <text evidence="5">The sequence shown here is derived from an EMBL/GenBank/DDBJ whole genome shotgun (WGS) entry which is preliminary data.</text>
</comment>
<dbReference type="FunFam" id="1.25.40.10:FF:000442">
    <property type="entry name" value="Pentatricopeptide repeat-containing protein At3g49710"/>
    <property type="match status" value="1"/>
</dbReference>
<feature type="repeat" description="PPR" evidence="3">
    <location>
        <begin position="504"/>
        <end position="538"/>
    </location>
</feature>
<sequence length="884" mass="99399">MRIACLREASGKQFLSVFGSALICHMHVAPDLTGINPSRFELNRILNDLSRAGKVYEARRLFDKMPDRDEFTWNTMIAAYSNSGMLAEARRIFDETPNKSSISWSSLISGYCQYGREKEAIDLYCQMQFEGHKPSQYTLGSVLRVCSALGWLHIGEQIHGFVVKSQFVSNVYVVTGLVDMYAKCWRMLQAECLFGRMPCRNHVTWTAMVTGYSQNGHGQRAMECFRDMRVEGVEVNQYAFPSILTACGVVQAHYFGMQVHGCIWRSGFGTNAFVESALVDMYAKCGDLNSARTVLETMEVDNVVSWNSMIVGCVRQGFEEEALSLFRKMHARNMKMDDFTYPSILNSFVFLMDRKIAMSVHSLIIKNGFESFKLVANALIDMYAKQGNLDGAFEVFNKMPDKDVISWTSLLTGYAHNGFHVEAIKLFCDMRSAGITPDQFVIASVFSACAELTLLEFGQQVHANFVKSGLESSLSVDNSLVALYAKGGCIDDAKRIFDSMQDRDVITWTTLIVGYAQNGRGDDSIRFYESMISSGCKPDLVTFIGLLFACSHAGLVDDGLRYFKSMDNIYAIKPGPEHYACMIDLLGRSGKLDEAKELLNEMVVEPDQTVWKALLGACRVHKNVELAERAAYNLFELEPLNAMPYVMLSNIYSASGRWEDAARTRRLMKSRGVNKEPGRSWMEINGLVHSFTSEDRVHPRTREIYSKVDEIMIVIKKAGYKPDVSFALHDMDEEGKELGLAYHSEKLAVAFGLLTVPRGVPIRIFKNLRKDHVLARTIGNSFVFHDIETDGQVFRYPFCSTQSAVPSRLNPALLDMDEEAHDVPQYHRPNNPSPTTFDADIQIALSVYDASATDVFRGFYSSCSSVLFSVSCCSHEYYQTADCY</sequence>